<dbReference type="InterPro" id="IPR038729">
    <property type="entry name" value="Rad50/SbcC_AAA"/>
</dbReference>
<reference evidence="3" key="1">
    <citation type="journal article" date="2020" name="mSystems">
        <title>Genome- and Community-Level Interaction Insights into Carbon Utilization and Element Cycling Functions of Hydrothermarchaeota in Hydrothermal Sediment.</title>
        <authorList>
            <person name="Zhou Z."/>
            <person name="Liu Y."/>
            <person name="Xu W."/>
            <person name="Pan J."/>
            <person name="Luo Z.H."/>
            <person name="Li M."/>
        </authorList>
    </citation>
    <scope>NUCLEOTIDE SEQUENCE [LARGE SCALE GENOMIC DNA]</scope>
    <source>
        <strain evidence="3">SpSt-757</strain>
    </source>
</reference>
<dbReference type="AlphaFoldDB" id="A0A7V3J9P5"/>
<name>A0A7V3J9P5_UNCC3</name>
<evidence type="ECO:0000256" key="1">
    <source>
        <dbReference type="SAM" id="Coils"/>
    </source>
</evidence>
<proteinExistence type="predicted"/>
<dbReference type="Gene3D" id="3.40.50.300">
    <property type="entry name" value="P-loop containing nucleotide triphosphate hydrolases"/>
    <property type="match status" value="2"/>
</dbReference>
<dbReference type="GO" id="GO:0006302">
    <property type="term" value="P:double-strand break repair"/>
    <property type="evidence" value="ECO:0007669"/>
    <property type="project" value="InterPro"/>
</dbReference>
<dbReference type="Pfam" id="PF13476">
    <property type="entry name" value="AAA_23"/>
    <property type="match status" value="1"/>
</dbReference>
<organism evidence="3">
    <name type="scientific">candidate division CPR3 bacterium</name>
    <dbReference type="NCBI Taxonomy" id="2268181"/>
    <lineage>
        <taxon>Bacteria</taxon>
        <taxon>Bacteria division CPR3</taxon>
    </lineage>
</organism>
<keyword evidence="1" id="KW-0175">Coiled coil</keyword>
<dbReference type="PANTHER" id="PTHR32114:SF2">
    <property type="entry name" value="ABC TRANSPORTER ABCH.3"/>
    <property type="match status" value="1"/>
</dbReference>
<protein>
    <recommendedName>
        <fullName evidence="2">Rad50/SbcC-type AAA domain-containing protein</fullName>
    </recommendedName>
</protein>
<sequence length="551" mass="63678">MVYLDKFYMEGAFSYGKCEIDFSPGLVLLDGRNYDVGEVTSNMSGKTSVFDGIVTCLFEQNSKGMVKDNIINVLSKDKKASLCLDMVVGGKKVRVEYIRGKENSWTYYENGEAVKKSLRDMGGFIIERLGLDYNMFMVSSYIEQGRLAKFLELNDADRKRLIASYFGLNGFDALREKVKRKRQLVSSDLDSIRGSLQEIENSLSMKVEREVSEIERELSKYKGAPVSREEFEKNLSAFKKMCKLSLEYRKVKTEEDKLRESLRSYEDALSLKRKVLEFLGDNVCYVCGSKIDKIKIEKKILDERADLEEKVNKIRKLLREIEDRFSELRRWSKSSQLNWLRDAYKRIGDEGEYRKLLEELGRARMYREVSEGLLDRKKKLEGEEKTLSEVKELLDFWFDGFGPKGLPAMVMNNLVDGLNTVLSRYSELFGWKITCVVDDDKLDLYTDDGKKSLKGGYSGSEMSLVSLIVAFAMRDWLNMSGKGTNVLFLDEVFAPFDSTMRLKLFDFLSSFSKDRCVVVVSHNEDLKNKLGWDRVWRVEKRNGISNLFMEE</sequence>
<feature type="domain" description="Rad50/SbcC-type AAA" evidence="2">
    <location>
        <begin position="8"/>
        <end position="312"/>
    </location>
</feature>
<dbReference type="EMBL" id="DTGG01000024">
    <property type="protein sequence ID" value="HFZ08678.1"/>
    <property type="molecule type" value="Genomic_DNA"/>
</dbReference>
<dbReference type="GO" id="GO:0016887">
    <property type="term" value="F:ATP hydrolysis activity"/>
    <property type="evidence" value="ECO:0007669"/>
    <property type="project" value="InterPro"/>
</dbReference>
<gene>
    <name evidence="3" type="ORF">ENV41_00890</name>
</gene>
<feature type="coiled-coil region" evidence="1">
    <location>
        <begin position="297"/>
        <end position="324"/>
    </location>
</feature>
<dbReference type="SUPFAM" id="SSF52540">
    <property type="entry name" value="P-loop containing nucleoside triphosphate hydrolases"/>
    <property type="match status" value="1"/>
</dbReference>
<dbReference type="InterPro" id="IPR027417">
    <property type="entry name" value="P-loop_NTPase"/>
</dbReference>
<evidence type="ECO:0000259" key="2">
    <source>
        <dbReference type="Pfam" id="PF13476"/>
    </source>
</evidence>
<comment type="caution">
    <text evidence="3">The sequence shown here is derived from an EMBL/GenBank/DDBJ whole genome shotgun (WGS) entry which is preliminary data.</text>
</comment>
<dbReference type="PANTHER" id="PTHR32114">
    <property type="entry name" value="ABC TRANSPORTER ABCH.3"/>
    <property type="match status" value="1"/>
</dbReference>
<evidence type="ECO:0000313" key="3">
    <source>
        <dbReference type="EMBL" id="HFZ08678.1"/>
    </source>
</evidence>
<accession>A0A7V3J9P5</accession>